<proteinExistence type="predicted"/>
<dbReference type="EMBL" id="CP119078">
    <property type="protein sequence ID" value="WED42032.1"/>
    <property type="molecule type" value="Genomic_DNA"/>
</dbReference>
<dbReference type="InterPro" id="IPR042099">
    <property type="entry name" value="ANL_N_sf"/>
</dbReference>
<dbReference type="RefSeq" id="WP_275087856.1">
    <property type="nucleotide sequence ID" value="NZ_CP119078.1"/>
</dbReference>
<dbReference type="PANTHER" id="PTHR43845:SF1">
    <property type="entry name" value="BLR5969 PROTEIN"/>
    <property type="match status" value="1"/>
</dbReference>
<dbReference type="SUPFAM" id="SSF56801">
    <property type="entry name" value="Acetyl-CoA synthetase-like"/>
    <property type="match status" value="1"/>
</dbReference>
<keyword evidence="2" id="KW-1185">Reference proteome</keyword>
<gene>
    <name evidence="1" type="ORF">PXX05_08810</name>
</gene>
<protein>
    <submittedName>
        <fullName evidence="1">Uncharacterized protein</fullName>
    </submittedName>
</protein>
<evidence type="ECO:0000313" key="2">
    <source>
        <dbReference type="Proteomes" id="UP001222087"/>
    </source>
</evidence>
<accession>A0ABY8AN10</accession>
<sequence>MPVYQVNSPVIIFNHPEYGERLLFKQGLTNPRNELGKNGVSLHSGLGSLFYRTIKIRATLINEKGQHENREFSLNRNSLIKYLGENASTNDSDDILIQKLNQGLLTSDLNNSNQEDKQKQSIAGERLRHAGQHNRRLISHWTNAFIDYLKGSFLGWLYQKTIGGLNRIKIRFLFVRKEKDIFEAGEVLAKKRFHDAYKDVPAYKQHIIRFNGIPVSTTTFQDIPLTTKENYIKYQQFDSDTHFYGKYPAYAKTDTSTGTTGKPTAWVRGDWELEIVKKSLQLAAKIQFGNRQLSYINAFALGPWATGLTTYELMRNTGSVFATGPDKEKILDEILRIAKYEEHQLNLAVDKLLSQNPRILPANKQLISDCINNTLKALLADRELTVASALNKQMELLPQQVHSFILKHKTQISSIVQTLNTEKKQTIIAGYPPFLLDLATYIKEKGHDLKDFSIVGIVGGQAISEAMRDRLVEDGFSSIYSSYGASDLDINLGVEAEDEIFVRKAIEQNPGLAREFYGANKGLPMVFHYDPMNCHVECLDGKDEKDEERNSLVFTTTREDRSSPRIRYNLGDKGRVYASSDVQALLAKYGIFYKPKTNLPLMFVWGRDSTVVYNGANLAFTELERAITDTDTENKILKKAFYSYQDHLGAEKLEIWLELNEGIELTNDLREYAQTLMSRLALLNQDFRYQLESLNEGTPLPTVRFFKRSQSPIGEAGGHRKQVLVFQKENLPNGYQLPKEDQCQEVTVPMSQDILNFGARAQL</sequence>
<organism evidence="1 2">
    <name type="scientific">Legionella cardiaca</name>
    <dbReference type="NCBI Taxonomy" id="1071983"/>
    <lineage>
        <taxon>Bacteria</taxon>
        <taxon>Pseudomonadati</taxon>
        <taxon>Pseudomonadota</taxon>
        <taxon>Gammaproteobacteria</taxon>
        <taxon>Legionellales</taxon>
        <taxon>Legionellaceae</taxon>
        <taxon>Legionella</taxon>
    </lineage>
</organism>
<evidence type="ECO:0000313" key="1">
    <source>
        <dbReference type="EMBL" id="WED42032.1"/>
    </source>
</evidence>
<dbReference type="Gene3D" id="3.40.50.12780">
    <property type="entry name" value="N-terminal domain of ligase-like"/>
    <property type="match status" value="2"/>
</dbReference>
<reference evidence="1 2" key="1">
    <citation type="submission" date="2023-02" db="EMBL/GenBank/DDBJ databases">
        <title>Genome Sequence of L. cardiaca H63T.</title>
        <authorList>
            <person name="Lopez A.E."/>
            <person name="Cianciotto N.P."/>
        </authorList>
    </citation>
    <scope>NUCLEOTIDE SEQUENCE [LARGE SCALE GENOMIC DNA]</scope>
    <source>
        <strain evidence="1 2">H63</strain>
    </source>
</reference>
<dbReference type="PANTHER" id="PTHR43845">
    <property type="entry name" value="BLR5969 PROTEIN"/>
    <property type="match status" value="1"/>
</dbReference>
<dbReference type="Proteomes" id="UP001222087">
    <property type="component" value="Chromosome"/>
</dbReference>
<name>A0ABY8AN10_9GAMM</name>